<keyword evidence="15" id="KW-1185">Reference proteome</keyword>
<comment type="subunit">
    <text evidence="12">Heterotetramer composed of ParC and ParE.</text>
</comment>
<dbReference type="PANTHER" id="PTHR45866:SF12">
    <property type="entry name" value="DNA TOPOISOMERASE 4 SUBUNIT B"/>
    <property type="match status" value="1"/>
</dbReference>
<dbReference type="InterPro" id="IPR018522">
    <property type="entry name" value="TopoIIA_CS"/>
</dbReference>
<evidence type="ECO:0000256" key="8">
    <source>
        <dbReference type="ARBA" id="ARBA00022842"/>
    </source>
</evidence>
<dbReference type="InterPro" id="IPR034160">
    <property type="entry name" value="TOPRIM_GyrB"/>
</dbReference>
<dbReference type="InterPro" id="IPR003594">
    <property type="entry name" value="HATPase_dom"/>
</dbReference>
<dbReference type="InterPro" id="IPR006171">
    <property type="entry name" value="TOPRIM_dom"/>
</dbReference>
<dbReference type="Proteomes" id="UP000654279">
    <property type="component" value="Unassembled WGS sequence"/>
</dbReference>
<dbReference type="InterPro" id="IPR002288">
    <property type="entry name" value="DNA_gyrase_B_C"/>
</dbReference>
<evidence type="ECO:0000313" key="15">
    <source>
        <dbReference type="Proteomes" id="UP000654279"/>
    </source>
</evidence>
<keyword evidence="7" id="KW-0067">ATP-binding</keyword>
<proteinExistence type="inferred from homology"/>
<keyword evidence="10" id="KW-0238">DNA-binding</keyword>
<comment type="catalytic activity">
    <reaction evidence="1">
        <text>ATP-dependent breakage, passage and rejoining of double-stranded DNA.</text>
        <dbReference type="EC" id="5.6.2.2"/>
    </reaction>
</comment>
<protein>
    <recommendedName>
        <fullName evidence="4">DNA topoisomerase (ATP-hydrolyzing)</fullName>
        <ecNumber evidence="4">5.6.2.2</ecNumber>
    </recommendedName>
</protein>
<dbReference type="InterPro" id="IPR013506">
    <property type="entry name" value="Topo_IIA_bsu_dom2"/>
</dbReference>
<accession>A0A926CZG7</accession>
<evidence type="ECO:0000256" key="9">
    <source>
        <dbReference type="ARBA" id="ARBA00023029"/>
    </source>
</evidence>
<keyword evidence="11" id="KW-0413">Isomerase</keyword>
<evidence type="ECO:0000259" key="13">
    <source>
        <dbReference type="PROSITE" id="PS50880"/>
    </source>
</evidence>
<dbReference type="EMBL" id="JACRSO010000002">
    <property type="protein sequence ID" value="MBC8528953.1"/>
    <property type="molecule type" value="Genomic_DNA"/>
</dbReference>
<dbReference type="SUPFAM" id="SSF56719">
    <property type="entry name" value="Type II DNA topoisomerase"/>
    <property type="match status" value="1"/>
</dbReference>
<dbReference type="GO" id="GO:0034335">
    <property type="term" value="F:DNA negative supercoiling activity"/>
    <property type="evidence" value="ECO:0007669"/>
    <property type="project" value="UniProtKB-ARBA"/>
</dbReference>
<dbReference type="PRINTS" id="PR00418">
    <property type="entry name" value="TPI2FAMILY"/>
</dbReference>
<name>A0A926CZG7_9FIRM</name>
<dbReference type="GO" id="GO:0005524">
    <property type="term" value="F:ATP binding"/>
    <property type="evidence" value="ECO:0007669"/>
    <property type="project" value="UniProtKB-KW"/>
</dbReference>
<dbReference type="GO" id="GO:0003677">
    <property type="term" value="F:DNA binding"/>
    <property type="evidence" value="ECO:0007669"/>
    <property type="project" value="UniProtKB-KW"/>
</dbReference>
<comment type="caution">
    <text evidence="14">The sequence shown here is derived from an EMBL/GenBank/DDBJ whole genome shotgun (WGS) entry which is preliminary data.</text>
</comment>
<dbReference type="CDD" id="cd00822">
    <property type="entry name" value="TopoII_Trans_DNA_gyrase"/>
    <property type="match status" value="1"/>
</dbReference>
<dbReference type="CDD" id="cd16928">
    <property type="entry name" value="HATPase_GyrB-like"/>
    <property type="match status" value="1"/>
</dbReference>
<dbReference type="Pfam" id="PF00986">
    <property type="entry name" value="DNA_gyraseB_C"/>
    <property type="match status" value="1"/>
</dbReference>
<dbReference type="GO" id="GO:0046872">
    <property type="term" value="F:metal ion binding"/>
    <property type="evidence" value="ECO:0007669"/>
    <property type="project" value="UniProtKB-KW"/>
</dbReference>
<dbReference type="InterPro" id="IPR020568">
    <property type="entry name" value="Ribosomal_Su5_D2-typ_SF"/>
</dbReference>
<keyword evidence="6" id="KW-0547">Nucleotide-binding</keyword>
<comment type="similarity">
    <text evidence="3">Belongs to the type II topoisomerase GyrB family.</text>
</comment>
<dbReference type="RefSeq" id="WP_249284881.1">
    <property type="nucleotide sequence ID" value="NZ_JACRSO010000002.1"/>
</dbReference>
<keyword evidence="5" id="KW-0479">Metal-binding</keyword>
<dbReference type="PROSITE" id="PS50880">
    <property type="entry name" value="TOPRIM"/>
    <property type="match status" value="1"/>
</dbReference>
<evidence type="ECO:0000256" key="2">
    <source>
        <dbReference type="ARBA" id="ARBA00001946"/>
    </source>
</evidence>
<dbReference type="InterPro" id="IPR013760">
    <property type="entry name" value="Topo_IIA-like_dom_sf"/>
</dbReference>
<evidence type="ECO:0000256" key="6">
    <source>
        <dbReference type="ARBA" id="ARBA00022741"/>
    </source>
</evidence>
<dbReference type="NCBIfam" id="NF004189">
    <property type="entry name" value="PRK05644.1"/>
    <property type="match status" value="1"/>
</dbReference>
<keyword evidence="8" id="KW-0460">Magnesium</keyword>
<evidence type="ECO:0000256" key="12">
    <source>
        <dbReference type="ARBA" id="ARBA00063644"/>
    </source>
</evidence>
<dbReference type="CDD" id="cd03366">
    <property type="entry name" value="TOPRIM_TopoIIA_GyrB"/>
    <property type="match status" value="1"/>
</dbReference>
<dbReference type="EC" id="5.6.2.2" evidence="4"/>
<reference evidence="14" key="1">
    <citation type="submission" date="2020-08" db="EMBL/GenBank/DDBJ databases">
        <title>Genome public.</title>
        <authorList>
            <person name="Liu C."/>
            <person name="Sun Q."/>
        </authorList>
    </citation>
    <scope>NUCLEOTIDE SEQUENCE</scope>
    <source>
        <strain evidence="14">NSJ-44</strain>
    </source>
</reference>
<evidence type="ECO:0000256" key="1">
    <source>
        <dbReference type="ARBA" id="ARBA00000185"/>
    </source>
</evidence>
<organism evidence="14 15">
    <name type="scientific">Luoshenia tenuis</name>
    <dbReference type="NCBI Taxonomy" id="2763654"/>
    <lineage>
        <taxon>Bacteria</taxon>
        <taxon>Bacillati</taxon>
        <taxon>Bacillota</taxon>
        <taxon>Clostridia</taxon>
        <taxon>Christensenellales</taxon>
        <taxon>Christensenellaceae</taxon>
        <taxon>Luoshenia</taxon>
    </lineage>
</organism>
<dbReference type="FunFam" id="3.30.565.10:FF:000002">
    <property type="entry name" value="DNA gyrase subunit B"/>
    <property type="match status" value="1"/>
</dbReference>
<dbReference type="GO" id="GO:0006265">
    <property type="term" value="P:DNA topological change"/>
    <property type="evidence" value="ECO:0007669"/>
    <property type="project" value="InterPro"/>
</dbReference>
<dbReference type="Pfam" id="PF00204">
    <property type="entry name" value="DNA_gyraseB"/>
    <property type="match status" value="1"/>
</dbReference>
<keyword evidence="9" id="KW-0799">Topoisomerase</keyword>
<dbReference type="PROSITE" id="PS00177">
    <property type="entry name" value="TOPOISOMERASE_II"/>
    <property type="match status" value="1"/>
</dbReference>
<dbReference type="InterPro" id="IPR014721">
    <property type="entry name" value="Ribsml_uS5_D2-typ_fold_subgr"/>
</dbReference>
<dbReference type="Gene3D" id="3.40.50.670">
    <property type="match status" value="1"/>
</dbReference>
<dbReference type="SMART" id="SM00433">
    <property type="entry name" value="TOP2c"/>
    <property type="match status" value="1"/>
</dbReference>
<evidence type="ECO:0000313" key="14">
    <source>
        <dbReference type="EMBL" id="MBC8528953.1"/>
    </source>
</evidence>
<evidence type="ECO:0000256" key="10">
    <source>
        <dbReference type="ARBA" id="ARBA00023125"/>
    </source>
</evidence>
<evidence type="ECO:0000256" key="11">
    <source>
        <dbReference type="ARBA" id="ARBA00023235"/>
    </source>
</evidence>
<dbReference type="InterPro" id="IPR000565">
    <property type="entry name" value="Topo_IIA_B"/>
</dbReference>
<dbReference type="Pfam" id="PF01751">
    <property type="entry name" value="Toprim"/>
    <property type="match status" value="1"/>
</dbReference>
<dbReference type="SUPFAM" id="SSF54211">
    <property type="entry name" value="Ribosomal protein S5 domain 2-like"/>
    <property type="match status" value="1"/>
</dbReference>
<dbReference type="InterPro" id="IPR001241">
    <property type="entry name" value="Topo_IIA"/>
</dbReference>
<dbReference type="PANTHER" id="PTHR45866">
    <property type="entry name" value="DNA GYRASE/TOPOISOMERASE SUBUNIT B"/>
    <property type="match status" value="1"/>
</dbReference>
<dbReference type="Pfam" id="PF02518">
    <property type="entry name" value="HATPase_c"/>
    <property type="match status" value="1"/>
</dbReference>
<dbReference type="FunFam" id="3.40.50.670:FF:000002">
    <property type="entry name" value="DNA gyrase subunit B"/>
    <property type="match status" value="1"/>
</dbReference>
<dbReference type="Gene3D" id="3.30.230.10">
    <property type="match status" value="1"/>
</dbReference>
<dbReference type="SUPFAM" id="SSF55874">
    <property type="entry name" value="ATPase domain of HSP90 chaperone/DNA topoisomerase II/histidine kinase"/>
    <property type="match status" value="1"/>
</dbReference>
<evidence type="ECO:0000256" key="7">
    <source>
        <dbReference type="ARBA" id="ARBA00022840"/>
    </source>
</evidence>
<comment type="cofactor">
    <cofactor evidence="2">
        <name>Mg(2+)</name>
        <dbReference type="ChEBI" id="CHEBI:18420"/>
    </cofactor>
</comment>
<sequence length="654" mass="72906">MASEYGSSDIQVLEGLDAVRMRPGMYIGSTGSRGLHHLLWEIVDNGIDEVANGFGDLVTVTLHKDGSVTVTDNGRGIPVDIHPKLGVSGVQVVFTQLHAGGKFDAHNYNYSGGLHGVGASVVNALSEWLTCEVYKDGYIYRQEFASVYNEKTGKVSSGVPKGPLQKVGNTRKRGSVITYKPDPRVFESTHYSFETISRRLRDLAFLNNNLCIRLTDEREREDGAYKRREYHFKGGLSDFVTYLNQDRTPLYQPPIFLTGKRDNIYVEAAIQYTDAYSDNLFSYVNNIPTTEGGTHETGFKAAITRVFNEFARKNGILKEKDNNLTGDDFREGMTAVLSVKMQNIQFEGQTKTKLGNTEARPAVEGVIAEQLTLYLEDIRNQAAASTVLEKAVQAARVREAARKAKDIARKKNSLEGAPLVGKLASCIGKDPTVNELFIVEGDSAGGSAKQGRDRRFQAILPLRGKPLNAEKKRLDEVLANDECRTIITALGTGIDEDFDISALKYDKVIILSDADQDGAHIRAILLTFFFRYMRELISQGHVYIGMPPLYKVARGKTTIYAYSDKELNAAIRKVGKGYTLQRYKGLGEMNPEQLWDTTLNPEQRTMVRVTIDDAAEADWLVTTLMGEKVEKRKIYISEHADFNKVDTFAQREAR</sequence>
<gene>
    <name evidence="14" type="ORF">H8699_05895</name>
</gene>
<dbReference type="AlphaFoldDB" id="A0A926CZG7"/>
<dbReference type="FunFam" id="3.30.230.10:FF:000005">
    <property type="entry name" value="DNA gyrase subunit B"/>
    <property type="match status" value="1"/>
</dbReference>
<dbReference type="NCBIfam" id="NF011501">
    <property type="entry name" value="PRK14939.1"/>
    <property type="match status" value="1"/>
</dbReference>
<evidence type="ECO:0000256" key="4">
    <source>
        <dbReference type="ARBA" id="ARBA00012895"/>
    </source>
</evidence>
<dbReference type="Gene3D" id="3.30.565.10">
    <property type="entry name" value="Histidine kinase-like ATPase, C-terminal domain"/>
    <property type="match status" value="1"/>
</dbReference>
<evidence type="ECO:0000256" key="5">
    <source>
        <dbReference type="ARBA" id="ARBA00022723"/>
    </source>
</evidence>
<dbReference type="SMART" id="SM00387">
    <property type="entry name" value="HATPase_c"/>
    <property type="match status" value="1"/>
</dbReference>
<dbReference type="PRINTS" id="PR01159">
    <property type="entry name" value="DNAGYRASEB"/>
</dbReference>
<dbReference type="InterPro" id="IPR013759">
    <property type="entry name" value="Topo_IIA_B_C"/>
</dbReference>
<dbReference type="InterPro" id="IPR036890">
    <property type="entry name" value="HATPase_C_sf"/>
</dbReference>
<evidence type="ECO:0000256" key="3">
    <source>
        <dbReference type="ARBA" id="ARBA00010708"/>
    </source>
</evidence>
<feature type="domain" description="Toprim" evidence="13">
    <location>
        <begin position="434"/>
        <end position="548"/>
    </location>
</feature>